<accession>A0A9X7AX49</accession>
<organism evidence="2 3">
    <name type="scientific">Bacillus thuringiensis</name>
    <dbReference type="NCBI Taxonomy" id="1428"/>
    <lineage>
        <taxon>Bacteria</taxon>
        <taxon>Bacillati</taxon>
        <taxon>Bacillota</taxon>
        <taxon>Bacilli</taxon>
        <taxon>Bacillales</taxon>
        <taxon>Bacillaceae</taxon>
        <taxon>Bacillus</taxon>
        <taxon>Bacillus cereus group</taxon>
    </lineage>
</organism>
<feature type="signal peptide" evidence="1">
    <location>
        <begin position="1"/>
        <end position="28"/>
    </location>
</feature>
<name>A0A9X7AX49_BACTU</name>
<evidence type="ECO:0000313" key="2">
    <source>
        <dbReference type="EMBL" id="PFT85813.1"/>
    </source>
</evidence>
<evidence type="ECO:0000256" key="1">
    <source>
        <dbReference type="SAM" id="SignalP"/>
    </source>
</evidence>
<comment type="caution">
    <text evidence="2">The sequence shown here is derived from an EMBL/GenBank/DDBJ whole genome shotgun (WGS) entry which is preliminary data.</text>
</comment>
<dbReference type="RefSeq" id="WP_098679589.1">
    <property type="nucleotide sequence ID" value="NZ_JAUKET010000232.1"/>
</dbReference>
<keyword evidence="1" id="KW-0732">Signal</keyword>
<dbReference type="Proteomes" id="UP000225910">
    <property type="component" value="Unassembled WGS sequence"/>
</dbReference>
<dbReference type="EMBL" id="NVCU01000242">
    <property type="protein sequence ID" value="PFT85813.1"/>
    <property type="molecule type" value="Genomic_DNA"/>
</dbReference>
<evidence type="ECO:0000313" key="3">
    <source>
        <dbReference type="Proteomes" id="UP000225910"/>
    </source>
</evidence>
<proteinExistence type="predicted"/>
<protein>
    <submittedName>
        <fullName evidence="2">Uncharacterized protein</fullName>
    </submittedName>
</protein>
<sequence length="195" mass="22152">MKIKTITKAFMTVALLSQTLWFTNSVSAANNESASSTQTVQSPTPILGENYISTHTSLIQNVQKTAEIESILVTPANLEHFRYLNREFCKEGPLPVEVGFMFVLKNGTANPYYAMPKNEFEKKYIPHPNGKKDTYIAKELRQAIQINYQFSVQPSWMNGQLVTSEKQGGWLMIYGPNDYNICSFEDFNKTYAIVK</sequence>
<dbReference type="AlphaFoldDB" id="A0A9X7AX49"/>
<gene>
    <name evidence="2" type="ORF">COK81_23205</name>
</gene>
<reference evidence="2 3" key="1">
    <citation type="submission" date="2017-09" db="EMBL/GenBank/DDBJ databases">
        <title>Large-scale bioinformatics analysis of Bacillus genomes uncovers conserved roles of natural products in bacterial physiology.</title>
        <authorList>
            <consortium name="Agbiome Team Llc"/>
            <person name="Bleich R.M."/>
            <person name="Grubbs K.J."/>
            <person name="Santa Maria K.C."/>
            <person name="Allen S.E."/>
            <person name="Farag S."/>
            <person name="Shank E.A."/>
            <person name="Bowers A."/>
        </authorList>
    </citation>
    <scope>NUCLEOTIDE SEQUENCE [LARGE SCALE GENOMIC DNA]</scope>
    <source>
        <strain evidence="2 3">AFS064137</strain>
    </source>
</reference>
<feature type="chain" id="PRO_5040778125" evidence="1">
    <location>
        <begin position="29"/>
        <end position="195"/>
    </location>
</feature>